<dbReference type="EMBL" id="ADCP02000001">
    <property type="protein sequence ID" value="EFV42624.1"/>
    <property type="molecule type" value="Genomic_DNA"/>
</dbReference>
<dbReference type="Pfam" id="PF07963">
    <property type="entry name" value="N_methyl"/>
    <property type="match status" value="1"/>
</dbReference>
<keyword evidence="1" id="KW-0472">Membrane</keyword>
<keyword evidence="3" id="KW-1185">Reference proteome</keyword>
<feature type="transmembrane region" description="Helical" evidence="1">
    <location>
        <begin position="12"/>
        <end position="35"/>
    </location>
</feature>
<dbReference type="STRING" id="563192.HMPREF0179_03545"/>
<dbReference type="GeneID" id="78085083"/>
<proteinExistence type="predicted"/>
<dbReference type="SUPFAM" id="SSF54523">
    <property type="entry name" value="Pili subunits"/>
    <property type="match status" value="1"/>
</dbReference>
<dbReference type="RefSeq" id="WP_005030512.1">
    <property type="nucleotide sequence ID" value="NZ_KE150238.1"/>
</dbReference>
<dbReference type="HOGENOM" id="CLU_1657406_0_0_7"/>
<dbReference type="eggNOG" id="COG2165">
    <property type="taxonomic scope" value="Bacteria"/>
</dbReference>
<keyword evidence="1" id="KW-1133">Transmembrane helix</keyword>
<dbReference type="InterPro" id="IPR045584">
    <property type="entry name" value="Pilin-like"/>
</dbReference>
<evidence type="ECO:0000313" key="3">
    <source>
        <dbReference type="Proteomes" id="UP000006034"/>
    </source>
</evidence>
<name>E5YBH2_BILW3</name>
<evidence type="ECO:0000313" key="2">
    <source>
        <dbReference type="EMBL" id="EFV42624.1"/>
    </source>
</evidence>
<reference evidence="2 3" key="2">
    <citation type="submission" date="2013-04" db="EMBL/GenBank/DDBJ databases">
        <title>The Genome Sequence of Bilophila wadsworthia 3_1_6.</title>
        <authorList>
            <consortium name="The Broad Institute Genomics Platform"/>
            <person name="Earl A."/>
            <person name="Ward D."/>
            <person name="Feldgarden M."/>
            <person name="Gevers D."/>
            <person name="Sibley C."/>
            <person name="Strauss J."/>
            <person name="Allen-Vercoe E."/>
            <person name="Walker B."/>
            <person name="Young S."/>
            <person name="Zeng Q."/>
            <person name="Gargeya S."/>
            <person name="Fitzgerald M."/>
            <person name="Haas B."/>
            <person name="Abouelleil A."/>
            <person name="Allen A.W."/>
            <person name="Alvarado L."/>
            <person name="Arachchi H.M."/>
            <person name="Berlin A.M."/>
            <person name="Chapman S.B."/>
            <person name="Gainer-Dewar J."/>
            <person name="Goldberg J."/>
            <person name="Griggs A."/>
            <person name="Gujja S."/>
            <person name="Hansen M."/>
            <person name="Howarth C."/>
            <person name="Imamovic A."/>
            <person name="Ireland A."/>
            <person name="Larimer J."/>
            <person name="McCowan C."/>
            <person name="Murphy C."/>
            <person name="Pearson M."/>
            <person name="Poon T.W."/>
            <person name="Priest M."/>
            <person name="Roberts A."/>
            <person name="Saif S."/>
            <person name="Shea T."/>
            <person name="Sisk P."/>
            <person name="Sykes S."/>
            <person name="Wortman J."/>
            <person name="Nusbaum C."/>
            <person name="Birren B."/>
        </authorList>
    </citation>
    <scope>NUCLEOTIDE SEQUENCE [LARGE SCALE GENOMIC DNA]</scope>
    <source>
        <strain evidence="2 3">3_1_6</strain>
    </source>
</reference>
<dbReference type="AlphaFoldDB" id="E5YBH2"/>
<dbReference type="InterPro" id="IPR012902">
    <property type="entry name" value="N_methyl_site"/>
</dbReference>
<evidence type="ECO:0000256" key="1">
    <source>
        <dbReference type="SAM" id="Phobius"/>
    </source>
</evidence>
<reference evidence="2 3" key="1">
    <citation type="submission" date="2010-10" db="EMBL/GenBank/DDBJ databases">
        <authorList>
            <consortium name="The Broad Institute Genome Sequencing Platform"/>
            <person name="Ward D."/>
            <person name="Earl A."/>
            <person name="Feldgarden M."/>
            <person name="Young S.K."/>
            <person name="Gargeya S."/>
            <person name="Zeng Q."/>
            <person name="Alvarado L."/>
            <person name="Berlin A."/>
            <person name="Bochicchio J."/>
            <person name="Chapman S.B."/>
            <person name="Chen Z."/>
            <person name="Freedman E."/>
            <person name="Gellesch M."/>
            <person name="Goldberg J."/>
            <person name="Griggs A."/>
            <person name="Gujja S."/>
            <person name="Heilman E."/>
            <person name="Heiman D."/>
            <person name="Howarth C."/>
            <person name="Mehta T."/>
            <person name="Neiman D."/>
            <person name="Pearson M."/>
            <person name="Roberts A."/>
            <person name="Saif S."/>
            <person name="Shea T."/>
            <person name="Shenoy N."/>
            <person name="Sisk P."/>
            <person name="Stolte C."/>
            <person name="Sykes S."/>
            <person name="White J."/>
            <person name="Yandava C."/>
            <person name="Allen-Vercoe E."/>
            <person name="Sibley C."/>
            <person name="Ambrose C.E."/>
            <person name="Strauss J."/>
            <person name="Daigneault M."/>
            <person name="Haas B."/>
            <person name="Nusbaum C."/>
            <person name="Birren B."/>
        </authorList>
    </citation>
    <scope>NUCLEOTIDE SEQUENCE [LARGE SCALE GENOMIC DNA]</scope>
    <source>
        <strain evidence="2 3">3_1_6</strain>
    </source>
</reference>
<comment type="caution">
    <text evidence="2">The sequence shown here is derived from an EMBL/GenBank/DDBJ whole genome shotgun (WGS) entry which is preliminary data.</text>
</comment>
<protein>
    <submittedName>
        <fullName evidence="2">Prepilin-type N-terminal cleavage/methylation domain-containing protein</fullName>
    </submittedName>
</protein>
<dbReference type="NCBIfam" id="TIGR02532">
    <property type="entry name" value="IV_pilin_GFxxxE"/>
    <property type="match status" value="1"/>
</dbReference>
<dbReference type="Proteomes" id="UP000006034">
    <property type="component" value="Unassembled WGS sequence"/>
</dbReference>
<keyword evidence="1" id="KW-0812">Transmembrane</keyword>
<sequence>MRSDARAPERGFTLLEIVCTLVILGVLGSLVFSGFGTAITGYTQMREVGTSDMQAELALIRLRKELAGAADVPESPFKDSPSVTFTKTDGTQTTISCEDTGNKLLIDGQILLSDVASCRFTTNGAGPSYIGIVLTQQLAERQVTWTLSVAPRNTPLAKD</sequence>
<gene>
    <name evidence="2" type="ORF">HMPREF0179_03545</name>
</gene>
<dbReference type="OrthoDB" id="5465472at2"/>
<accession>E5YBH2</accession>
<organism evidence="2 3">
    <name type="scientific">Bilophila wadsworthia (strain 3_1_6)</name>
    <dbReference type="NCBI Taxonomy" id="563192"/>
    <lineage>
        <taxon>Bacteria</taxon>
        <taxon>Pseudomonadati</taxon>
        <taxon>Thermodesulfobacteriota</taxon>
        <taxon>Desulfovibrionia</taxon>
        <taxon>Desulfovibrionales</taxon>
        <taxon>Desulfovibrionaceae</taxon>
        <taxon>Bilophila</taxon>
    </lineage>
</organism>